<proteinExistence type="predicted"/>
<feature type="domain" description="HDOD" evidence="1">
    <location>
        <begin position="16"/>
        <end position="211"/>
    </location>
</feature>
<dbReference type="RefSeq" id="WP_228855575.1">
    <property type="nucleotide sequence ID" value="NZ_AP024086.1"/>
</dbReference>
<dbReference type="Proteomes" id="UP000826725">
    <property type="component" value="Chromosome"/>
</dbReference>
<dbReference type="Pfam" id="PF08668">
    <property type="entry name" value="HDOD"/>
    <property type="match status" value="1"/>
</dbReference>
<evidence type="ECO:0000313" key="2">
    <source>
        <dbReference type="EMBL" id="BCL59340.1"/>
    </source>
</evidence>
<dbReference type="InterPro" id="IPR013976">
    <property type="entry name" value="HDOD"/>
</dbReference>
<reference evidence="2" key="1">
    <citation type="submission" date="2020-09" db="EMBL/GenBank/DDBJ databases">
        <title>Desulfogranum mesoprofundum gen. nov., sp. nov., a novel mesophilic, sulfate-reducing chemolithoautotroph isolated from a deep-sea hydrothermal vent chimney in the Suiyo Seamount.</title>
        <authorList>
            <person name="Hashimoto Y."/>
            <person name="Nakagawa S."/>
        </authorList>
    </citation>
    <scope>NUCLEOTIDE SEQUENCE</scope>
    <source>
        <strain evidence="2">KT2</strain>
    </source>
</reference>
<dbReference type="PANTHER" id="PTHR33525:SF3">
    <property type="entry name" value="RIBONUCLEASE Y"/>
    <property type="match status" value="1"/>
</dbReference>
<dbReference type="KEGG" id="dbk:DGMP_00330"/>
<protein>
    <recommendedName>
        <fullName evidence="1">HDOD domain-containing protein</fullName>
    </recommendedName>
</protein>
<name>A0A8D5FKF3_9BACT</name>
<dbReference type="PROSITE" id="PS51833">
    <property type="entry name" value="HDOD"/>
    <property type="match status" value="1"/>
</dbReference>
<dbReference type="AlphaFoldDB" id="A0A8D5FKF3"/>
<dbReference type="InterPro" id="IPR052340">
    <property type="entry name" value="RNase_Y/CdgJ"/>
</dbReference>
<sequence length="296" mass="33094">MTTLEQINIETQINSFPALPLIVTKVMAVTADPESSAEDLMKVILPDQSMCSTILKIANSAFFGIPREVSTMERALMVLGFEEVRNIVIGKALFAAFPKLGKEFRETVTLFWQHAFTCGLTAKIMGETMGISPSELFVAGLIHDIGKLAMLTLFGDKYPLLRELTDPGRSDSASEELTEFKISHDRVGLLLANRWLLPSKLTMAIGHHHCPGDAPSNKQFPILIQTADILSLMYCSPDFLGAEDTMKIFEDFLPETRDLWAENDLKWDIINIGTWYNTLAERFEQDQAILDIFTSS</sequence>
<organism evidence="2 3">
    <name type="scientific">Desulfomarina profundi</name>
    <dbReference type="NCBI Taxonomy" id="2772557"/>
    <lineage>
        <taxon>Bacteria</taxon>
        <taxon>Pseudomonadati</taxon>
        <taxon>Thermodesulfobacteriota</taxon>
        <taxon>Desulfobulbia</taxon>
        <taxon>Desulfobulbales</taxon>
        <taxon>Desulfobulbaceae</taxon>
        <taxon>Desulfomarina</taxon>
    </lineage>
</organism>
<dbReference type="PANTHER" id="PTHR33525">
    <property type="match status" value="1"/>
</dbReference>
<keyword evidence="3" id="KW-1185">Reference proteome</keyword>
<accession>A0A8D5FKF3</accession>
<dbReference type="EMBL" id="AP024086">
    <property type="protein sequence ID" value="BCL59340.1"/>
    <property type="molecule type" value="Genomic_DNA"/>
</dbReference>
<dbReference type="CDD" id="cd00077">
    <property type="entry name" value="HDc"/>
    <property type="match status" value="1"/>
</dbReference>
<gene>
    <name evidence="2" type="ORF">DGMP_00330</name>
</gene>
<evidence type="ECO:0000313" key="3">
    <source>
        <dbReference type="Proteomes" id="UP000826725"/>
    </source>
</evidence>
<evidence type="ECO:0000259" key="1">
    <source>
        <dbReference type="PROSITE" id="PS51833"/>
    </source>
</evidence>
<dbReference type="InterPro" id="IPR003607">
    <property type="entry name" value="HD/PDEase_dom"/>
</dbReference>